<dbReference type="GO" id="GO:0006508">
    <property type="term" value="P:proteolysis"/>
    <property type="evidence" value="ECO:0007669"/>
    <property type="project" value="InterPro"/>
</dbReference>
<dbReference type="PROSITE" id="PS50240">
    <property type="entry name" value="TRYPSIN_DOM"/>
    <property type="match status" value="1"/>
</dbReference>
<dbReference type="GO" id="GO:0004252">
    <property type="term" value="F:serine-type endopeptidase activity"/>
    <property type="evidence" value="ECO:0007669"/>
    <property type="project" value="InterPro"/>
</dbReference>
<dbReference type="InterPro" id="IPR043504">
    <property type="entry name" value="Peptidase_S1_PA_chymotrypsin"/>
</dbReference>
<dbReference type="InterPro" id="IPR009003">
    <property type="entry name" value="Peptidase_S1_PA"/>
</dbReference>
<evidence type="ECO:0000259" key="3">
    <source>
        <dbReference type="PROSITE" id="PS50240"/>
    </source>
</evidence>
<proteinExistence type="inferred from homology"/>
<feature type="domain" description="Peptidase S1" evidence="3">
    <location>
        <begin position="64"/>
        <end position="356"/>
    </location>
</feature>
<dbReference type="Gene3D" id="2.40.10.10">
    <property type="entry name" value="Trypsin-like serine proteases"/>
    <property type="match status" value="1"/>
</dbReference>
<dbReference type="Pfam" id="PF00089">
    <property type="entry name" value="Trypsin"/>
    <property type="match status" value="1"/>
</dbReference>
<protein>
    <recommendedName>
        <fullName evidence="3">Peptidase S1 domain-containing protein</fullName>
    </recommendedName>
</protein>
<reference evidence="4" key="1">
    <citation type="submission" date="2020-10" db="EMBL/GenBank/DDBJ databases">
        <authorList>
            <person name="Kikuchi T."/>
        </authorList>
    </citation>
    <scope>NUCLEOTIDE SEQUENCE</scope>
    <source>
        <strain evidence="4">NKZ352</strain>
    </source>
</reference>
<organism evidence="4 5">
    <name type="scientific">Caenorhabditis auriculariae</name>
    <dbReference type="NCBI Taxonomy" id="2777116"/>
    <lineage>
        <taxon>Eukaryota</taxon>
        <taxon>Metazoa</taxon>
        <taxon>Ecdysozoa</taxon>
        <taxon>Nematoda</taxon>
        <taxon>Chromadorea</taxon>
        <taxon>Rhabditida</taxon>
        <taxon>Rhabditina</taxon>
        <taxon>Rhabditomorpha</taxon>
        <taxon>Rhabditoidea</taxon>
        <taxon>Rhabditidae</taxon>
        <taxon>Peloderinae</taxon>
        <taxon>Caenorhabditis</taxon>
    </lineage>
</organism>
<keyword evidence="1" id="KW-1015">Disulfide bond</keyword>
<keyword evidence="5" id="KW-1185">Reference proteome</keyword>
<dbReference type="Proteomes" id="UP000835052">
    <property type="component" value="Unassembled WGS sequence"/>
</dbReference>
<dbReference type="InterPro" id="IPR051487">
    <property type="entry name" value="Ser/Thr_Proteases_Immune/Dev"/>
</dbReference>
<evidence type="ECO:0000313" key="4">
    <source>
        <dbReference type="EMBL" id="CAD6190150.1"/>
    </source>
</evidence>
<dbReference type="AlphaFoldDB" id="A0A8S1HAN4"/>
<evidence type="ECO:0000256" key="2">
    <source>
        <dbReference type="ARBA" id="ARBA00024195"/>
    </source>
</evidence>
<dbReference type="InterPro" id="IPR001254">
    <property type="entry name" value="Trypsin_dom"/>
</dbReference>
<comment type="caution">
    <text evidence="4">The sequence shown here is derived from an EMBL/GenBank/DDBJ whole genome shotgun (WGS) entry which is preliminary data.</text>
</comment>
<accession>A0A8S1HAN4</accession>
<dbReference type="EMBL" id="CAJGYM010000014">
    <property type="protein sequence ID" value="CAD6190150.1"/>
    <property type="molecule type" value="Genomic_DNA"/>
</dbReference>
<dbReference type="SMART" id="SM00020">
    <property type="entry name" value="Tryp_SPc"/>
    <property type="match status" value="1"/>
</dbReference>
<sequence>MYSNLSFPVQFKGAANIHKNGPEATKIIKMWATITWITVAIGMVMSQKLSNRELSQLLNNCGRFVPGYNEAPELRDFKSLYGKLVARGKAPWVVAINIIDGDYIRQVGTGTLISPRHVISVAHLSGGTNSDCNLGRTNTFPKTNAKKYHVYLNVSCATPKPCTTLGRNEIFKPLQVKKLYIPKGYLGEACPGKESYNDISIFELAKDVKFSPEIYPACLPPPGDVPRRGEEASLYGFGSDPAEEHLPNVGVLKSIDSRVAASCGNMAGADQPYMYCTNAKDQALACSGDSGSGVIRRKDPHRPTVEVVGLLSAGASCRDVLKEHQRLYQEGKPRSIFSDLLIRVSYFSQFICDTTGICQPGIRPSGRRDFYTLQ</sequence>
<dbReference type="SUPFAM" id="SSF50494">
    <property type="entry name" value="Trypsin-like serine proteases"/>
    <property type="match status" value="1"/>
</dbReference>
<gene>
    <name evidence="4" type="ORF">CAUJ_LOCUS6069</name>
</gene>
<dbReference type="OrthoDB" id="5811817at2759"/>
<dbReference type="PANTHER" id="PTHR24256">
    <property type="entry name" value="TRYPTASE-RELATED"/>
    <property type="match status" value="1"/>
</dbReference>
<evidence type="ECO:0000256" key="1">
    <source>
        <dbReference type="ARBA" id="ARBA00023157"/>
    </source>
</evidence>
<name>A0A8S1HAN4_9PELO</name>
<evidence type="ECO:0000313" key="5">
    <source>
        <dbReference type="Proteomes" id="UP000835052"/>
    </source>
</evidence>
<comment type="similarity">
    <text evidence="2">Belongs to the peptidase S1 family. CLIP subfamily.</text>
</comment>